<evidence type="ECO:0000256" key="1">
    <source>
        <dbReference type="SAM" id="Coils"/>
    </source>
</evidence>
<organism evidence="2">
    <name type="scientific">Oikopleura dioica</name>
    <name type="common">Tunicate</name>
    <dbReference type="NCBI Taxonomy" id="34765"/>
    <lineage>
        <taxon>Eukaryota</taxon>
        <taxon>Metazoa</taxon>
        <taxon>Chordata</taxon>
        <taxon>Tunicata</taxon>
        <taxon>Appendicularia</taxon>
        <taxon>Copelata</taxon>
        <taxon>Oikopleuridae</taxon>
        <taxon>Oikopleura</taxon>
    </lineage>
</organism>
<sequence>MSNSVRSREKTKTIIRYVMQDAKDFTLQLPQFSKDSIEYKMCAKITELTQVIQLMHTRTEGNEHLLNLKEKENRKIMEKLEKKIKSRDNMIKELTDELKKSDIEHREAINALSNSLNIEKSSAEGIARERKKISKQLLQTERDLNLAKDDVCRARIIINEKDEIIKRFELLNTGAKEHNEQLKKEISVLRKELSRSQTEAAGLREDQTKLQSSFAASERRNNVLKGKLAQLQSPQSIRSHSAVLHATHNNVTQSGRNTKADLRSSQDEKLSMIVAGYERKCLYRFFFHNGFLLILNYACFKHVEDK</sequence>
<keyword evidence="3" id="KW-1185">Reference proteome</keyword>
<proteinExistence type="predicted"/>
<feature type="coiled-coil region" evidence="1">
    <location>
        <begin position="77"/>
        <end position="206"/>
    </location>
</feature>
<protein>
    <submittedName>
        <fullName evidence="2">Uncharacterized protein</fullName>
    </submittedName>
</protein>
<accession>E4XSH0</accession>
<name>E4XSH0_OIKDI</name>
<evidence type="ECO:0000313" key="2">
    <source>
        <dbReference type="EMBL" id="CBY12682.1"/>
    </source>
</evidence>
<keyword evidence="1" id="KW-0175">Coiled coil</keyword>
<dbReference type="EMBL" id="FN653135">
    <property type="protein sequence ID" value="CBY12682.1"/>
    <property type="molecule type" value="Genomic_DNA"/>
</dbReference>
<gene>
    <name evidence="2" type="ORF">GSOID_T00002739001</name>
</gene>
<evidence type="ECO:0000313" key="3">
    <source>
        <dbReference type="Proteomes" id="UP000001307"/>
    </source>
</evidence>
<dbReference type="InParanoid" id="E4XSH0"/>
<dbReference type="AlphaFoldDB" id="E4XSH0"/>
<reference evidence="2" key="1">
    <citation type="journal article" date="2010" name="Science">
        <title>Plasticity of animal genome architecture unmasked by rapid evolution of a pelagic tunicate.</title>
        <authorList>
            <person name="Denoeud F."/>
            <person name="Henriet S."/>
            <person name="Mungpakdee S."/>
            <person name="Aury J.M."/>
            <person name="Da Silva C."/>
            <person name="Brinkmann H."/>
            <person name="Mikhaleva J."/>
            <person name="Olsen L.C."/>
            <person name="Jubin C."/>
            <person name="Canestro C."/>
            <person name="Bouquet J.M."/>
            <person name="Danks G."/>
            <person name="Poulain J."/>
            <person name="Campsteijn C."/>
            <person name="Adamski M."/>
            <person name="Cross I."/>
            <person name="Yadetie F."/>
            <person name="Muffato M."/>
            <person name="Louis A."/>
            <person name="Butcher S."/>
            <person name="Tsagkogeorga G."/>
            <person name="Konrad A."/>
            <person name="Singh S."/>
            <person name="Jensen M.F."/>
            <person name="Cong E.H."/>
            <person name="Eikeseth-Otteraa H."/>
            <person name="Noel B."/>
            <person name="Anthouard V."/>
            <person name="Porcel B.M."/>
            <person name="Kachouri-Lafond R."/>
            <person name="Nishino A."/>
            <person name="Ugolini M."/>
            <person name="Chourrout P."/>
            <person name="Nishida H."/>
            <person name="Aasland R."/>
            <person name="Huzurbazar S."/>
            <person name="Westhof E."/>
            <person name="Delsuc F."/>
            <person name="Lehrach H."/>
            <person name="Reinhardt R."/>
            <person name="Weissenbach J."/>
            <person name="Roy S.W."/>
            <person name="Artiguenave F."/>
            <person name="Postlethwait J.H."/>
            <person name="Manak J.R."/>
            <person name="Thompson E.M."/>
            <person name="Jaillon O."/>
            <person name="Du Pasquier L."/>
            <person name="Boudinot P."/>
            <person name="Liberles D.A."/>
            <person name="Volff J.N."/>
            <person name="Philippe H."/>
            <person name="Lenhard B."/>
            <person name="Roest Crollius H."/>
            <person name="Wincker P."/>
            <person name="Chourrout D."/>
        </authorList>
    </citation>
    <scope>NUCLEOTIDE SEQUENCE [LARGE SCALE GENOMIC DNA]</scope>
</reference>
<dbReference type="OrthoDB" id="10448869at2759"/>
<dbReference type="Proteomes" id="UP000001307">
    <property type="component" value="Unassembled WGS sequence"/>
</dbReference>